<protein>
    <submittedName>
        <fullName evidence="1">Uncharacterized protein</fullName>
    </submittedName>
</protein>
<organism evidence="1 2">
    <name type="scientific">Chryseobacterium formosus</name>
    <dbReference type="NCBI Taxonomy" id="1537363"/>
    <lineage>
        <taxon>Bacteria</taxon>
        <taxon>Pseudomonadati</taxon>
        <taxon>Bacteroidota</taxon>
        <taxon>Flavobacteriia</taxon>
        <taxon>Flavobacteriales</taxon>
        <taxon>Weeksellaceae</taxon>
        <taxon>Chryseobacterium group</taxon>
        <taxon>Chryseobacterium</taxon>
    </lineage>
</organism>
<evidence type="ECO:0000313" key="2">
    <source>
        <dbReference type="Proteomes" id="UP001073122"/>
    </source>
</evidence>
<sequence length="297" mass="35177">MKICASIAPPSQIPQTLAENFTRTMVGKFINNDFFKLFPHFKKRLTLGKEYYIYGLELMSYYIIDDLNNFINVGIHNFELQDNSIPSFWIRDPENNDRLLPSEWHFENFLFLNEGLEDFSNNEIWINTQLLKGLLKNYKIEHLPKNLISADDDIAKTQIVNSILKSFEEFSNQYRDNGSPPYLNCSFYDFKDIYETGESGIHGNDDEGYQFNDLTYKIEIGFIENIMDILSDIISYPENIKNSDNSELILRRLAYSIWSIFRTKEVKIIMRKYKHYYPEFILMTDEKCYKLSIYLDS</sequence>
<evidence type="ECO:0000313" key="1">
    <source>
        <dbReference type="EMBL" id="MCX8524132.1"/>
    </source>
</evidence>
<reference evidence="1" key="1">
    <citation type="submission" date="2022-10" db="EMBL/GenBank/DDBJ databases">
        <title>Chryseobacterium sp. nov., a novel bacterial species.</title>
        <authorList>
            <person name="Cao Y."/>
        </authorList>
    </citation>
    <scope>NUCLEOTIDE SEQUENCE</scope>
    <source>
        <strain evidence="1">CCTCC AB2015118</strain>
    </source>
</reference>
<comment type="caution">
    <text evidence="1">The sequence shown here is derived from an EMBL/GenBank/DDBJ whole genome shotgun (WGS) entry which is preliminary data.</text>
</comment>
<accession>A0ABT3XRG9</accession>
<proteinExistence type="predicted"/>
<dbReference type="EMBL" id="JAOVZW010000010">
    <property type="protein sequence ID" value="MCX8524132.1"/>
    <property type="molecule type" value="Genomic_DNA"/>
</dbReference>
<gene>
    <name evidence="1" type="ORF">OF897_09360</name>
</gene>
<dbReference type="Proteomes" id="UP001073122">
    <property type="component" value="Unassembled WGS sequence"/>
</dbReference>
<dbReference type="RefSeq" id="WP_267265432.1">
    <property type="nucleotide sequence ID" value="NZ_JAOVZW010000010.1"/>
</dbReference>
<name>A0ABT3XRG9_9FLAO</name>
<keyword evidence="2" id="KW-1185">Reference proteome</keyword>